<dbReference type="AlphaFoldDB" id="X6L8P3"/>
<accession>X6L8P3</accession>
<dbReference type="Gene3D" id="2.30.30.190">
    <property type="entry name" value="CAP Gly-rich-like domain"/>
    <property type="match status" value="1"/>
</dbReference>
<sequence length="301" mass="34111">MNIKLKKQGEIATLDDTDQKSITSSVLMETSPRSAKRPKKTNFFWGTVAGLELQKNSKGKNSGHIDKIKYFECKPSKELFIKSMAITKAEKSKQKKQQLQIAVIATLITLKILEKNENRKMTTRKDNADLLKDLNRKQDKLIPWEWPGKFKQKTEQERLDRFGIDVGDCVQLNKRERPVIMLLERWEAHVGRHLWICFAFTYALLPHNSYIAVCANCFITAVHAIVLECSSNAALGNAVTAMLVSFLAGLSEMMGLLGNLRRAIKVAQISVLRKTTNVNSSMILKFKYSCSDCCCFVSFVI</sequence>
<dbReference type="EMBL" id="ASPP01049730">
    <property type="protein sequence ID" value="ETN97436.1"/>
    <property type="molecule type" value="Genomic_DNA"/>
</dbReference>
<dbReference type="SUPFAM" id="SSF74924">
    <property type="entry name" value="Cap-Gly domain"/>
    <property type="match status" value="1"/>
</dbReference>
<dbReference type="InterPro" id="IPR036859">
    <property type="entry name" value="CAP-Gly_dom_sf"/>
</dbReference>
<dbReference type="Pfam" id="PF01302">
    <property type="entry name" value="CAP_GLY"/>
    <property type="match status" value="1"/>
</dbReference>
<keyword evidence="3" id="KW-1185">Reference proteome</keyword>
<dbReference type="InterPro" id="IPR000938">
    <property type="entry name" value="CAP-Gly_domain"/>
</dbReference>
<proteinExistence type="predicted"/>
<feature type="domain" description="CAP-Gly" evidence="1">
    <location>
        <begin position="39"/>
        <end position="82"/>
    </location>
</feature>
<dbReference type="PROSITE" id="PS50245">
    <property type="entry name" value="CAP_GLY_2"/>
    <property type="match status" value="1"/>
</dbReference>
<reference evidence="2 3" key="1">
    <citation type="journal article" date="2013" name="Curr. Biol.">
        <title>The Genome of the Foraminiferan Reticulomyxa filosa.</title>
        <authorList>
            <person name="Glockner G."/>
            <person name="Hulsmann N."/>
            <person name="Schleicher M."/>
            <person name="Noegel A.A."/>
            <person name="Eichinger L."/>
            <person name="Gallinger C."/>
            <person name="Pawlowski J."/>
            <person name="Sierra R."/>
            <person name="Euteneuer U."/>
            <person name="Pillet L."/>
            <person name="Moustafa A."/>
            <person name="Platzer M."/>
            <person name="Groth M."/>
            <person name="Szafranski K."/>
            <person name="Schliwa M."/>
        </authorList>
    </citation>
    <scope>NUCLEOTIDE SEQUENCE [LARGE SCALE GENOMIC DNA]</scope>
</reference>
<dbReference type="OrthoDB" id="2130750at2759"/>
<name>X6L8P3_RETFI</name>
<gene>
    <name evidence="2" type="ORF">RFI_40093</name>
</gene>
<organism evidence="2 3">
    <name type="scientific">Reticulomyxa filosa</name>
    <dbReference type="NCBI Taxonomy" id="46433"/>
    <lineage>
        <taxon>Eukaryota</taxon>
        <taxon>Sar</taxon>
        <taxon>Rhizaria</taxon>
        <taxon>Retaria</taxon>
        <taxon>Foraminifera</taxon>
        <taxon>Monothalamids</taxon>
        <taxon>Reticulomyxidae</taxon>
        <taxon>Reticulomyxa</taxon>
    </lineage>
</organism>
<dbReference type="Proteomes" id="UP000023152">
    <property type="component" value="Unassembled WGS sequence"/>
</dbReference>
<evidence type="ECO:0000259" key="1">
    <source>
        <dbReference type="PROSITE" id="PS50245"/>
    </source>
</evidence>
<protein>
    <recommendedName>
        <fullName evidence="1">CAP-Gly domain-containing protein</fullName>
    </recommendedName>
</protein>
<evidence type="ECO:0000313" key="3">
    <source>
        <dbReference type="Proteomes" id="UP000023152"/>
    </source>
</evidence>
<evidence type="ECO:0000313" key="2">
    <source>
        <dbReference type="EMBL" id="ETN97436.1"/>
    </source>
</evidence>
<comment type="caution">
    <text evidence="2">The sequence shown here is derived from an EMBL/GenBank/DDBJ whole genome shotgun (WGS) entry which is preliminary data.</text>
</comment>